<proteinExistence type="predicted"/>
<comment type="caution">
    <text evidence="1">The sequence shown here is derived from an EMBL/GenBank/DDBJ whole genome shotgun (WGS) entry which is preliminary data.</text>
</comment>
<dbReference type="AlphaFoldDB" id="A0A5Q6PDN6"/>
<evidence type="ECO:0000313" key="2">
    <source>
        <dbReference type="Proteomes" id="UP000323225"/>
    </source>
</evidence>
<sequence>MQIRGLEANVSQEILAQDVRLDSLIAKAEEMANGVKYLYVKRSKNYGSFVVTLSTKTTKTFRFDCLDSLSESYADAKFTIFEDRGQNTKAVTKKRSQVGIYMRAIERKNKISTEVKIVMSFADNSGKSAFLGTFDSEKISVEIVDAWAKTVKHAAENGTVTYQEVKDSFNYIKKNYVNATLVDFLTLSRGWFDMELKAKNVTGVFAPAPVVRAKGSRVLPDNTSFQSRHGRGNIIISKDGHRMTLAFRDTPIKTVEIKAVQWLNENIASLNSMTDANKQKLKENWNAFLNRCQTCKPQNMNH</sequence>
<accession>A0A5Q6PDN6</accession>
<reference evidence="1 2" key="1">
    <citation type="submission" date="2019-09" db="EMBL/GenBank/DDBJ databases">
        <authorList>
            <person name="Kritzky A."/>
            <person name="Schelkanova E.Y."/>
            <person name="Alkhova Z.V."/>
            <person name="Smirnova N.I."/>
        </authorList>
    </citation>
    <scope>NUCLEOTIDE SEQUENCE [LARGE SCALE GENOMIC DNA]</scope>
    <source>
        <strain evidence="1 2">M1526</strain>
    </source>
</reference>
<dbReference type="EMBL" id="VUAA01000031">
    <property type="protein sequence ID" value="KAA1253008.1"/>
    <property type="molecule type" value="Genomic_DNA"/>
</dbReference>
<name>A0A5Q6PDN6_VIBCL</name>
<protein>
    <submittedName>
        <fullName evidence="1">Uncharacterized protein</fullName>
    </submittedName>
</protein>
<dbReference type="Proteomes" id="UP000323225">
    <property type="component" value="Unassembled WGS sequence"/>
</dbReference>
<gene>
    <name evidence="1" type="ORF">F0M16_20035</name>
</gene>
<organism evidence="1 2">
    <name type="scientific">Vibrio cholerae</name>
    <dbReference type="NCBI Taxonomy" id="666"/>
    <lineage>
        <taxon>Bacteria</taxon>
        <taxon>Pseudomonadati</taxon>
        <taxon>Pseudomonadota</taxon>
        <taxon>Gammaproteobacteria</taxon>
        <taxon>Vibrionales</taxon>
        <taxon>Vibrionaceae</taxon>
        <taxon>Vibrio</taxon>
    </lineage>
</organism>
<evidence type="ECO:0000313" key="1">
    <source>
        <dbReference type="EMBL" id="KAA1253008.1"/>
    </source>
</evidence>